<dbReference type="AlphaFoldDB" id="A0A1B0AT97"/>
<dbReference type="EnsemblMetazoa" id="GPPI007787-RA">
    <property type="protein sequence ID" value="GPPI007787-PA"/>
    <property type="gene ID" value="GPPI007787"/>
</dbReference>
<evidence type="ECO:0000313" key="2">
    <source>
        <dbReference type="EnsemblMetazoa" id="GPPI007787-PA"/>
    </source>
</evidence>
<protein>
    <submittedName>
        <fullName evidence="2">Uncharacterized protein</fullName>
    </submittedName>
</protein>
<organism evidence="2 3">
    <name type="scientific">Glossina palpalis gambiensis</name>
    <dbReference type="NCBI Taxonomy" id="67801"/>
    <lineage>
        <taxon>Eukaryota</taxon>
        <taxon>Metazoa</taxon>
        <taxon>Ecdysozoa</taxon>
        <taxon>Arthropoda</taxon>
        <taxon>Hexapoda</taxon>
        <taxon>Insecta</taxon>
        <taxon>Pterygota</taxon>
        <taxon>Neoptera</taxon>
        <taxon>Endopterygota</taxon>
        <taxon>Diptera</taxon>
        <taxon>Brachycera</taxon>
        <taxon>Muscomorpha</taxon>
        <taxon>Hippoboscoidea</taxon>
        <taxon>Glossinidae</taxon>
        <taxon>Glossina</taxon>
    </lineage>
</organism>
<sequence length="304" mass="35514">MTLSWLHLRLFRPDAVSLVKHAAQALIEVLALLMHSEFNSNVLRYIKPCSDVLMYKPVIFSIWVDACDNAPWAKAAILEVHNAKRSIATLSRRSISNPEQHQLEKEQRHGITYIEVVCVRFRLLIACHKGLFQFLTAHVNFGKLACDKEFLVKLISNDWPTQAKWRAHKIHPKANEDFTLISDEQQCNPRYQHEKNFHCSVVRSYFLEAYKAETHDLYGLYNKQELKATIRFRMNINSKFLIYRVYIHIVLYIAVMNVQVLILNYQLAGEYMNIRTSVHLSRCTILSICLQTIKNLQNTMNAFF</sequence>
<evidence type="ECO:0000256" key="1">
    <source>
        <dbReference type="SAM" id="Phobius"/>
    </source>
</evidence>
<evidence type="ECO:0000313" key="3">
    <source>
        <dbReference type="Proteomes" id="UP000092460"/>
    </source>
</evidence>
<reference evidence="2" key="2">
    <citation type="submission" date="2020-05" db="UniProtKB">
        <authorList>
            <consortium name="EnsemblMetazoa"/>
        </authorList>
    </citation>
    <scope>IDENTIFICATION</scope>
    <source>
        <strain evidence="2">IAEA</strain>
    </source>
</reference>
<dbReference type="EMBL" id="JXJN01003215">
    <property type="status" value="NOT_ANNOTATED_CDS"/>
    <property type="molecule type" value="Genomic_DNA"/>
</dbReference>
<accession>A0A1B0AT97</accession>
<keyword evidence="1" id="KW-1133">Transmembrane helix</keyword>
<dbReference type="VEuPathDB" id="VectorBase:GPPI007787"/>
<feature type="transmembrane region" description="Helical" evidence="1">
    <location>
        <begin position="241"/>
        <end position="262"/>
    </location>
</feature>
<dbReference type="Proteomes" id="UP000092460">
    <property type="component" value="Unassembled WGS sequence"/>
</dbReference>
<name>A0A1B0AT97_9MUSC</name>
<keyword evidence="3" id="KW-1185">Reference proteome</keyword>
<reference evidence="3" key="1">
    <citation type="submission" date="2015-01" db="EMBL/GenBank/DDBJ databases">
        <authorList>
            <person name="Aksoy S."/>
            <person name="Warren W."/>
            <person name="Wilson R.K."/>
        </authorList>
    </citation>
    <scope>NUCLEOTIDE SEQUENCE [LARGE SCALE GENOMIC DNA]</scope>
    <source>
        <strain evidence="3">IAEA</strain>
    </source>
</reference>
<keyword evidence="1" id="KW-0472">Membrane</keyword>
<keyword evidence="1" id="KW-0812">Transmembrane</keyword>
<proteinExistence type="predicted"/>